<accession>A0ABQ4XWE7</accession>
<keyword evidence="2" id="KW-1185">Reference proteome</keyword>
<sequence length="226" mass="25582">MLDSSSACYSWTPVSKSWSAGLSETLSIRLNTAKMFGSFDDRTRNFRLESMIQSQHEAKFGDFIAGACSGLACRSASVCYVENIINYQYLDWEFSMLDTDIQRIQTNSVVEASGLPRTSSPDFAPANLRSSMSLSRYPSSLDAEYYSYIFFICIAFHLDNLHYFIEIWKASTRFLSFEKDEVPVIHRWSSAETFVDSDTEANDTSHVDAVYCITSESFLYLGVSKS</sequence>
<reference evidence="1" key="1">
    <citation type="journal article" date="2022" name="Int. J. Mol. Sci.">
        <title>Draft Genome of Tanacetum Coccineum: Genomic Comparison of Closely Related Tanacetum-Family Plants.</title>
        <authorList>
            <person name="Yamashiro T."/>
            <person name="Shiraishi A."/>
            <person name="Nakayama K."/>
            <person name="Satake H."/>
        </authorList>
    </citation>
    <scope>NUCLEOTIDE SEQUENCE</scope>
</reference>
<organism evidence="1 2">
    <name type="scientific">Tanacetum coccineum</name>
    <dbReference type="NCBI Taxonomy" id="301880"/>
    <lineage>
        <taxon>Eukaryota</taxon>
        <taxon>Viridiplantae</taxon>
        <taxon>Streptophyta</taxon>
        <taxon>Embryophyta</taxon>
        <taxon>Tracheophyta</taxon>
        <taxon>Spermatophyta</taxon>
        <taxon>Magnoliopsida</taxon>
        <taxon>eudicotyledons</taxon>
        <taxon>Gunneridae</taxon>
        <taxon>Pentapetalae</taxon>
        <taxon>asterids</taxon>
        <taxon>campanulids</taxon>
        <taxon>Asterales</taxon>
        <taxon>Asteraceae</taxon>
        <taxon>Asteroideae</taxon>
        <taxon>Anthemideae</taxon>
        <taxon>Anthemidinae</taxon>
        <taxon>Tanacetum</taxon>
    </lineage>
</organism>
<proteinExistence type="predicted"/>
<evidence type="ECO:0000313" key="2">
    <source>
        <dbReference type="Proteomes" id="UP001151760"/>
    </source>
</evidence>
<evidence type="ECO:0000313" key="1">
    <source>
        <dbReference type="EMBL" id="GJS69048.1"/>
    </source>
</evidence>
<dbReference type="Proteomes" id="UP001151760">
    <property type="component" value="Unassembled WGS sequence"/>
</dbReference>
<comment type="caution">
    <text evidence="1">The sequence shown here is derived from an EMBL/GenBank/DDBJ whole genome shotgun (WGS) entry which is preliminary data.</text>
</comment>
<gene>
    <name evidence="1" type="ORF">Tco_0701889</name>
</gene>
<name>A0ABQ4XWE7_9ASTR</name>
<protein>
    <submittedName>
        <fullName evidence="1">Uncharacterized protein</fullName>
    </submittedName>
</protein>
<dbReference type="EMBL" id="BQNB010009835">
    <property type="protein sequence ID" value="GJS69048.1"/>
    <property type="molecule type" value="Genomic_DNA"/>
</dbReference>
<reference evidence="1" key="2">
    <citation type="submission" date="2022-01" db="EMBL/GenBank/DDBJ databases">
        <authorList>
            <person name="Yamashiro T."/>
            <person name="Shiraishi A."/>
            <person name="Satake H."/>
            <person name="Nakayama K."/>
        </authorList>
    </citation>
    <scope>NUCLEOTIDE SEQUENCE</scope>
</reference>